<evidence type="ECO:0000313" key="4">
    <source>
        <dbReference type="Proteomes" id="UP000198318"/>
    </source>
</evidence>
<gene>
    <name evidence="3" type="ORF">SAMN05443665_1010137</name>
</gene>
<feature type="signal peptide" evidence="2">
    <location>
        <begin position="1"/>
        <end position="17"/>
    </location>
</feature>
<dbReference type="Proteomes" id="UP000198318">
    <property type="component" value="Unassembled WGS sequence"/>
</dbReference>
<evidence type="ECO:0000256" key="1">
    <source>
        <dbReference type="SAM" id="MobiDB-lite"/>
    </source>
</evidence>
<reference evidence="3 4" key="1">
    <citation type="submission" date="2017-06" db="EMBL/GenBank/DDBJ databases">
        <authorList>
            <person name="Kim H.J."/>
            <person name="Triplett B.A."/>
        </authorList>
    </citation>
    <scope>NUCLEOTIDE SEQUENCE [LARGE SCALE GENOMIC DNA]</scope>
    <source>
        <strain evidence="3 4">DSM 44715</strain>
    </source>
</reference>
<feature type="region of interest" description="Disordered" evidence="1">
    <location>
        <begin position="28"/>
        <end position="48"/>
    </location>
</feature>
<dbReference type="EMBL" id="FZOR01000010">
    <property type="protein sequence ID" value="SNS84486.1"/>
    <property type="molecule type" value="Genomic_DNA"/>
</dbReference>
<accession>A0A239HT37</accession>
<keyword evidence="4" id="KW-1185">Reference proteome</keyword>
<name>A0A239HT37_9ACTN</name>
<dbReference type="OrthoDB" id="3467825at2"/>
<sequence>MSLRRFLVLAGTVAAFAATALAPVAAQAGPPARTPARTSAQAAAETAAAQPQTVTLRYGPYTIPKAADGEHGMLPNQLAFNVQKPCENCYVTGFKPNLVYADGSNANINTGPMLHHAVFFNSAARDIVCGGLRRVLASGNERMESVFPAGYGFRIGRFDRWTLLADLMNHAHEEKTAYLEFTFTYVPASGSGITPVVPLWLDAGGCLDSTWDTPAEQSEKSRTWRSTVSGDLVHIRGHLHRGGIAVRTENTGTGQVLCRSVAEEGGTPEFIDHHGMAEVSSMPSCGGSPIGRIERGDTLRITASYRASETGFADVMGIMHGWVTEG</sequence>
<keyword evidence="2" id="KW-0732">Signal</keyword>
<dbReference type="RefSeq" id="WP_143227961.1">
    <property type="nucleotide sequence ID" value="NZ_FZOR01000010.1"/>
</dbReference>
<feature type="chain" id="PRO_5012511979" evidence="2">
    <location>
        <begin position="18"/>
        <end position="326"/>
    </location>
</feature>
<evidence type="ECO:0000313" key="3">
    <source>
        <dbReference type="EMBL" id="SNS84486.1"/>
    </source>
</evidence>
<dbReference type="AlphaFoldDB" id="A0A239HT37"/>
<proteinExistence type="predicted"/>
<dbReference type="InterPro" id="IPR011692">
    <property type="entry name" value="Stress_up-reg_Nod19"/>
</dbReference>
<protein>
    <submittedName>
        <fullName evidence="3">Stress up-regulated Nod 19</fullName>
    </submittedName>
</protein>
<dbReference type="Pfam" id="PF07712">
    <property type="entry name" value="SURNod19"/>
    <property type="match status" value="1"/>
</dbReference>
<evidence type="ECO:0000256" key="2">
    <source>
        <dbReference type="SAM" id="SignalP"/>
    </source>
</evidence>
<organism evidence="3 4">
    <name type="scientific">Actinomadura meyerae</name>
    <dbReference type="NCBI Taxonomy" id="240840"/>
    <lineage>
        <taxon>Bacteria</taxon>
        <taxon>Bacillati</taxon>
        <taxon>Actinomycetota</taxon>
        <taxon>Actinomycetes</taxon>
        <taxon>Streptosporangiales</taxon>
        <taxon>Thermomonosporaceae</taxon>
        <taxon>Actinomadura</taxon>
    </lineage>
</organism>